<dbReference type="RefSeq" id="WP_081182000.1">
    <property type="nucleotide sequence ID" value="NZ_MJEA01000001.1"/>
</dbReference>
<dbReference type="EMBL" id="MJEA01000001">
    <property type="protein sequence ID" value="OQO71652.1"/>
    <property type="molecule type" value="Genomic_DNA"/>
</dbReference>
<keyword evidence="1" id="KW-0472">Membrane</keyword>
<sequence>MIENLIFSEEISNATQEEQAVKQLNKSQLDLDNYYQLNISHVSKIFNLGKTIVLFGTFIIVGTIILMFFKPKMVNDIILICSLIGGILVNFIGAIFISMYSKIIKSANLSQYGMLETTQAYLSNVLASQIQDDKLREDTLSKLAKSLIKKEKNINFND</sequence>
<evidence type="ECO:0000313" key="4">
    <source>
        <dbReference type="Proteomes" id="UP000192477"/>
    </source>
</evidence>
<evidence type="ECO:0000256" key="1">
    <source>
        <dbReference type="SAM" id="Phobius"/>
    </source>
</evidence>
<reference evidence="3 4" key="1">
    <citation type="journal article" date="2017" name="BMC Microbiol.">
        <title>Comparative genomics of Enterococcus spp. isolated from bovine feces.</title>
        <authorList>
            <person name="Beukers A.G."/>
            <person name="Zaheer R."/>
            <person name="Goji N."/>
            <person name="Amoako K.K."/>
            <person name="Chaves A.V."/>
            <person name="Ward M.P."/>
            <person name="McAllister T.A."/>
        </authorList>
    </citation>
    <scope>NUCLEOTIDE SEQUENCE [LARGE SCALE GENOMIC DNA]</scope>
    <source>
        <strain evidence="3 4">F1129D 143</strain>
    </source>
</reference>
<protein>
    <recommendedName>
        <fullName evidence="2">Cyanobacterial TRADD-N associated 2 transmembrane domain-containing protein</fullName>
    </recommendedName>
</protein>
<organism evidence="3 4">
    <name type="scientific">Enterococcus villorum</name>
    <dbReference type="NCBI Taxonomy" id="112904"/>
    <lineage>
        <taxon>Bacteria</taxon>
        <taxon>Bacillati</taxon>
        <taxon>Bacillota</taxon>
        <taxon>Bacilli</taxon>
        <taxon>Lactobacillales</taxon>
        <taxon>Enterococcaceae</taxon>
        <taxon>Enterococcus</taxon>
    </lineage>
</organism>
<keyword evidence="1" id="KW-1133">Transmembrane helix</keyword>
<accession>A0A1V8YGD7</accession>
<dbReference type="Proteomes" id="UP000192477">
    <property type="component" value="Unassembled WGS sequence"/>
</dbReference>
<dbReference type="AlphaFoldDB" id="A0A1V8YGD7"/>
<dbReference type="OrthoDB" id="2991294at2"/>
<feature type="domain" description="Cyanobacterial TRADD-N associated 2 transmembrane" evidence="2">
    <location>
        <begin position="38"/>
        <end position="105"/>
    </location>
</feature>
<evidence type="ECO:0000313" key="3">
    <source>
        <dbReference type="EMBL" id="OQO71652.1"/>
    </source>
</evidence>
<evidence type="ECO:0000259" key="2">
    <source>
        <dbReference type="Pfam" id="PF20712"/>
    </source>
</evidence>
<comment type="caution">
    <text evidence="3">The sequence shown here is derived from an EMBL/GenBank/DDBJ whole genome shotgun (WGS) entry which is preliminary data.</text>
</comment>
<dbReference type="InterPro" id="IPR048567">
    <property type="entry name" value="CyanoTRADDas_TM"/>
</dbReference>
<gene>
    <name evidence="3" type="ORF">BH747_02145</name>
</gene>
<proteinExistence type="predicted"/>
<feature type="transmembrane region" description="Helical" evidence="1">
    <location>
        <begin position="77"/>
        <end position="100"/>
    </location>
</feature>
<feature type="transmembrane region" description="Helical" evidence="1">
    <location>
        <begin position="52"/>
        <end position="71"/>
    </location>
</feature>
<name>A0A1V8YGD7_9ENTE</name>
<dbReference type="Pfam" id="PF20712">
    <property type="entry name" value="CyanoTRADDas_TM"/>
    <property type="match status" value="1"/>
</dbReference>
<keyword evidence="1" id="KW-0812">Transmembrane</keyword>